<gene>
    <name evidence="1" type="ORF">J5Y05_04025</name>
</gene>
<evidence type="ECO:0000313" key="1">
    <source>
        <dbReference type="EMBL" id="MBQ0825682.1"/>
    </source>
</evidence>
<keyword evidence="2" id="KW-1185">Reference proteome</keyword>
<sequence length="71" mass="7752">MVREDDRRAAEGMVVSADGEKFIASVHSPNDRSGQPLGLCDFRVVSTLGERSAVPVSADSLTNDTVFLEWR</sequence>
<accession>A0A940XDZ8</accession>
<organism evidence="1 2">
    <name type="scientific">Streptomyces tagetis</name>
    <dbReference type="NCBI Taxonomy" id="2820809"/>
    <lineage>
        <taxon>Bacteria</taxon>
        <taxon>Bacillati</taxon>
        <taxon>Actinomycetota</taxon>
        <taxon>Actinomycetes</taxon>
        <taxon>Kitasatosporales</taxon>
        <taxon>Streptomycetaceae</taxon>
        <taxon>Streptomyces</taxon>
    </lineage>
</organism>
<name>A0A940XDZ8_9ACTN</name>
<protein>
    <submittedName>
        <fullName evidence="1">Uncharacterized protein</fullName>
    </submittedName>
</protein>
<dbReference type="AlphaFoldDB" id="A0A940XDZ8"/>
<proteinExistence type="predicted"/>
<evidence type="ECO:0000313" key="2">
    <source>
        <dbReference type="Proteomes" id="UP000677875"/>
    </source>
</evidence>
<dbReference type="RefSeq" id="WP_210868334.1">
    <property type="nucleotide sequence ID" value="NZ_JAGPNL010000001.1"/>
</dbReference>
<reference evidence="1" key="1">
    <citation type="submission" date="2021-04" db="EMBL/GenBank/DDBJ databases">
        <title>Genome seq and assembly of Streptomyces sp. RG38.</title>
        <authorList>
            <person name="Chhetri G."/>
        </authorList>
    </citation>
    <scope>NUCLEOTIDE SEQUENCE</scope>
    <source>
        <strain evidence="1">RG38</strain>
    </source>
</reference>
<comment type="caution">
    <text evidence="1">The sequence shown here is derived from an EMBL/GenBank/DDBJ whole genome shotgun (WGS) entry which is preliminary data.</text>
</comment>
<dbReference type="EMBL" id="JAGPNL010000001">
    <property type="protein sequence ID" value="MBQ0825682.1"/>
    <property type="molecule type" value="Genomic_DNA"/>
</dbReference>
<dbReference type="Proteomes" id="UP000677875">
    <property type="component" value="Unassembled WGS sequence"/>
</dbReference>